<evidence type="ECO:0000256" key="1">
    <source>
        <dbReference type="ARBA" id="ARBA00009080"/>
    </source>
</evidence>
<keyword evidence="2" id="KW-0560">Oxidoreductase</keyword>
<dbReference type="SUPFAM" id="SSF48179">
    <property type="entry name" value="6-phosphogluconate dehydrogenase C-terminal domain-like"/>
    <property type="match status" value="1"/>
</dbReference>
<dbReference type="PANTHER" id="PTHR43580">
    <property type="entry name" value="OXIDOREDUCTASE GLYR1-RELATED"/>
    <property type="match status" value="1"/>
</dbReference>
<dbReference type="RefSeq" id="WP_203798772.1">
    <property type="nucleotide sequence ID" value="NZ_BAAAQE010000108.1"/>
</dbReference>
<dbReference type="InterPro" id="IPR006115">
    <property type="entry name" value="6PGDH_NADP-bd"/>
</dbReference>
<organism evidence="4 5">
    <name type="scientific">Actinoplanes couchii</name>
    <dbReference type="NCBI Taxonomy" id="403638"/>
    <lineage>
        <taxon>Bacteria</taxon>
        <taxon>Bacillati</taxon>
        <taxon>Actinomycetota</taxon>
        <taxon>Actinomycetes</taxon>
        <taxon>Micromonosporales</taxon>
        <taxon>Micromonosporaceae</taxon>
        <taxon>Actinoplanes</taxon>
    </lineage>
</organism>
<dbReference type="InterPro" id="IPR051265">
    <property type="entry name" value="HIBADH-related_NP60_sf"/>
</dbReference>
<protein>
    <recommendedName>
        <fullName evidence="3">6-phosphogluconate dehydrogenase NADP-binding domain-containing protein</fullName>
    </recommendedName>
</protein>
<sequence>MLNIAVLGLGHMGTALAARLVEQGHPVRTWNRTPGRRVPGAEPADSPALACADADVVITMLTDESAVRAVLAEAYPRSGTTVIEMSTIGPDGVRRVADSLPAGVSMIDAPVAGSVGAATSGTLRILAGGDPATVDRVEPVLAALGTVHRCGPLGRGAAYKLILNTATITGLAVVADAVAVARAVGVARPEALALLAASPLAALATRAAGGPGSSFAVTMAAKDLNLARAATPEPLPAAEAAATLLTRAASAGQGAADISAITGTRSPAPAAPAR</sequence>
<dbReference type="Gene3D" id="1.10.1040.10">
    <property type="entry name" value="N-(1-d-carboxylethyl)-l-norvaline Dehydrogenase, domain 2"/>
    <property type="match status" value="1"/>
</dbReference>
<evidence type="ECO:0000313" key="5">
    <source>
        <dbReference type="Proteomes" id="UP000612282"/>
    </source>
</evidence>
<evidence type="ECO:0000259" key="3">
    <source>
        <dbReference type="Pfam" id="PF03446"/>
    </source>
</evidence>
<accession>A0ABQ3XE80</accession>
<dbReference type="Proteomes" id="UP000612282">
    <property type="component" value="Unassembled WGS sequence"/>
</dbReference>
<feature type="domain" description="6-phosphogluconate dehydrogenase NADP-binding" evidence="3">
    <location>
        <begin position="3"/>
        <end position="146"/>
    </location>
</feature>
<dbReference type="Pfam" id="PF03446">
    <property type="entry name" value="NAD_binding_2"/>
    <property type="match status" value="1"/>
</dbReference>
<keyword evidence="5" id="KW-1185">Reference proteome</keyword>
<dbReference type="InterPro" id="IPR015815">
    <property type="entry name" value="HIBADH-related"/>
</dbReference>
<dbReference type="InterPro" id="IPR013328">
    <property type="entry name" value="6PGD_dom2"/>
</dbReference>
<proteinExistence type="inferred from homology"/>
<dbReference type="PANTHER" id="PTHR43580:SF2">
    <property type="entry name" value="CYTOKINE-LIKE NUCLEAR FACTOR N-PAC"/>
    <property type="match status" value="1"/>
</dbReference>
<name>A0ABQ3XE80_9ACTN</name>
<dbReference type="EMBL" id="BOMG01000063">
    <property type="protein sequence ID" value="GID56815.1"/>
    <property type="molecule type" value="Genomic_DNA"/>
</dbReference>
<dbReference type="InterPro" id="IPR008927">
    <property type="entry name" value="6-PGluconate_DH-like_C_sf"/>
</dbReference>
<evidence type="ECO:0000256" key="2">
    <source>
        <dbReference type="ARBA" id="ARBA00023002"/>
    </source>
</evidence>
<dbReference type="PIRSF" id="PIRSF000103">
    <property type="entry name" value="HIBADH"/>
    <property type="match status" value="1"/>
</dbReference>
<evidence type="ECO:0000313" key="4">
    <source>
        <dbReference type="EMBL" id="GID56815.1"/>
    </source>
</evidence>
<comment type="caution">
    <text evidence="4">The sequence shown here is derived from an EMBL/GenBank/DDBJ whole genome shotgun (WGS) entry which is preliminary data.</text>
</comment>
<dbReference type="InterPro" id="IPR036291">
    <property type="entry name" value="NAD(P)-bd_dom_sf"/>
</dbReference>
<gene>
    <name evidence="4" type="ORF">Aco03nite_052190</name>
</gene>
<dbReference type="SUPFAM" id="SSF51735">
    <property type="entry name" value="NAD(P)-binding Rossmann-fold domains"/>
    <property type="match status" value="1"/>
</dbReference>
<reference evidence="4 5" key="1">
    <citation type="submission" date="2021-01" db="EMBL/GenBank/DDBJ databases">
        <title>Whole genome shotgun sequence of Actinoplanes couchii NBRC 106145.</title>
        <authorList>
            <person name="Komaki H."/>
            <person name="Tamura T."/>
        </authorList>
    </citation>
    <scope>NUCLEOTIDE SEQUENCE [LARGE SCALE GENOMIC DNA]</scope>
    <source>
        <strain evidence="4 5">NBRC 106145</strain>
    </source>
</reference>
<comment type="similarity">
    <text evidence="1">Belongs to the HIBADH-related family.</text>
</comment>
<dbReference type="Gene3D" id="3.40.50.720">
    <property type="entry name" value="NAD(P)-binding Rossmann-like Domain"/>
    <property type="match status" value="1"/>
</dbReference>